<gene>
    <name evidence="1" type="ORF">THMIRHAS_05600</name>
</gene>
<organism evidence="1 2">
    <name type="scientific">Thiosulfatimonas sediminis</name>
    <dbReference type="NCBI Taxonomy" id="2675054"/>
    <lineage>
        <taxon>Bacteria</taxon>
        <taxon>Pseudomonadati</taxon>
        <taxon>Pseudomonadota</taxon>
        <taxon>Gammaproteobacteria</taxon>
        <taxon>Thiotrichales</taxon>
        <taxon>Piscirickettsiaceae</taxon>
        <taxon>Thiosulfatimonas</taxon>
    </lineage>
</organism>
<evidence type="ECO:0000313" key="2">
    <source>
        <dbReference type="Proteomes" id="UP000501726"/>
    </source>
</evidence>
<dbReference type="AlphaFoldDB" id="A0A6F8PT25"/>
<reference evidence="2" key="1">
    <citation type="submission" date="2019-11" db="EMBL/GenBank/DDBJ databases">
        <title>Isolation and characterization of two novel species in the genus Thiomicrorhabdus.</title>
        <authorList>
            <person name="Mochizuki J."/>
            <person name="Kojima H."/>
            <person name="Fukui M."/>
        </authorList>
    </citation>
    <scope>NUCLEOTIDE SEQUENCE [LARGE SCALE GENOMIC DNA]</scope>
    <source>
        <strain evidence="2">aks77</strain>
    </source>
</reference>
<dbReference type="KEGG" id="tse:THMIRHAS_05600"/>
<evidence type="ECO:0000313" key="1">
    <source>
        <dbReference type="EMBL" id="BBP45187.1"/>
    </source>
</evidence>
<dbReference type="EMBL" id="AP021889">
    <property type="protein sequence ID" value="BBP45187.1"/>
    <property type="molecule type" value="Genomic_DNA"/>
</dbReference>
<proteinExistence type="predicted"/>
<accession>A0A6F8PT25</accession>
<sequence length="257" mass="28149">MEEPSLPCEDDYALLEPSAIVWCAYRSALISTLLMAGDTDRYPMPLHQRFAWFGALCLSGTNPQQNFNGIPNLRTASRCAEFAARTVQSTVLAQAVTAVANTVERAASERAAMRAFSRADVRAHAQAAVYALHALVDAGETACPQLNKSLRQQLANDFVLAQQYGALVWEKASAVCEWDMLGEVLSEQAQQLALQLQAQGLDFLAVDIFRLVNGVALSKARLENYASVFKLKVGLRNDAQMLRERFGIEGKGVLRIA</sequence>
<dbReference type="Proteomes" id="UP000501726">
    <property type="component" value="Chromosome"/>
</dbReference>
<name>A0A6F8PT25_9GAMM</name>
<dbReference type="RefSeq" id="WP_173270620.1">
    <property type="nucleotide sequence ID" value="NZ_AP021889.1"/>
</dbReference>
<keyword evidence="2" id="KW-1185">Reference proteome</keyword>
<protein>
    <submittedName>
        <fullName evidence="1">Uncharacterized protein</fullName>
    </submittedName>
</protein>